<keyword evidence="3" id="KW-0812">Transmembrane</keyword>
<dbReference type="SUPFAM" id="SSF58113">
    <property type="entry name" value="Apolipoprotein A-I"/>
    <property type="match status" value="1"/>
</dbReference>
<comment type="caution">
    <text evidence="4">The sequence shown here is derived from an EMBL/GenBank/DDBJ whole genome shotgun (WGS) entry which is preliminary data.</text>
</comment>
<reference evidence="4 5" key="1">
    <citation type="submission" date="2020-02" db="EMBL/GenBank/DDBJ databases">
        <title>Rhodobacter translucens sp. nov., a novel bacterium isolated from activated sludge.</title>
        <authorList>
            <person name="Liu J."/>
        </authorList>
    </citation>
    <scope>NUCLEOTIDE SEQUENCE [LARGE SCALE GENOMIC DNA]</scope>
    <source>
        <strain evidence="4 5">HX-7-19</strain>
    </source>
</reference>
<keyword evidence="5" id="KW-1185">Reference proteome</keyword>
<dbReference type="EMBL" id="JAALFE010000006">
    <property type="protein sequence ID" value="NGQ90952.1"/>
    <property type="molecule type" value="Genomic_DNA"/>
</dbReference>
<feature type="transmembrane region" description="Helical" evidence="3">
    <location>
        <begin position="20"/>
        <end position="38"/>
    </location>
</feature>
<feature type="region of interest" description="Disordered" evidence="2">
    <location>
        <begin position="322"/>
        <end position="344"/>
    </location>
</feature>
<keyword evidence="1" id="KW-0175">Coiled coil</keyword>
<evidence type="ECO:0000256" key="3">
    <source>
        <dbReference type="SAM" id="Phobius"/>
    </source>
</evidence>
<feature type="transmembrane region" description="Helical" evidence="3">
    <location>
        <begin position="176"/>
        <end position="201"/>
    </location>
</feature>
<keyword evidence="3" id="KW-1133">Transmembrane helix</keyword>
<evidence type="ECO:0000256" key="1">
    <source>
        <dbReference type="SAM" id="Coils"/>
    </source>
</evidence>
<sequence length="672" mass="72141">MSQFIFWASSFLTQEQMPGWISILILCWLALSVLMVVVTTRQKLTTLRWLNGLIAKPNNEEEFTAQSPRIDSEVKSRRTKKGYAHITAAWSEFRETLVLDETVSPPVLRNSVRPSSFFNLEDLHYGPGFYRHLPGLFVSVGLLLTFLGLISALQAIGVGLSNAADQIAMQDALTNLLGAASAKFIMSLTGLLASILFTITLRVSMGWVERDIHLLCVRLEERLSFVSLEGVALKQLAIARGQEDSFKRIGLELVEKLGEPLRKEIPESIATSIGAAMAPLLERVGKAGADGVGQMVNDLSSRFSEDVGRALSEASTQLSAAGEKIAHLSDRMDQSAGRMGQEMESSIARLARAAEDLTARLASAAETTDGTLNAGAEKLLGIMNETLEGIRRNTSEGADALREAADAMRTSADSFKERLEAAAESGSAAVRSRMEMAGVEVSGAVSLAGKELVEAVSRSGADLLSATGSFGDKLREDLIDPISEVVEQLDQMATRLKDGSGQIATAAGNIRAGGEATRDAAQSVTAASRELAAAAGPIRGSVEQIETAVTGLSISAERAADTVTRSARETAEGAVRILDAAKSALGAEQKLLEATLAKLGEALTQIERQREQIDDMDEKLGSAFEEFTKHVRTAVDTLFGHVRTMNGELAPAIDKMHEIVDRAEKFLPESRR</sequence>
<accession>A0A6M1TXU1</accession>
<dbReference type="Gene3D" id="1.10.287.950">
    <property type="entry name" value="Methyl-accepting chemotaxis protein"/>
    <property type="match status" value="1"/>
</dbReference>
<dbReference type="RefSeq" id="WP_165048947.1">
    <property type="nucleotide sequence ID" value="NZ_JAALFE010000006.1"/>
</dbReference>
<protein>
    <submittedName>
        <fullName evidence="4">Anti-phage defense protein ZorA</fullName>
    </submittedName>
</protein>
<feature type="coiled-coil region" evidence="1">
    <location>
        <begin position="589"/>
        <end position="626"/>
    </location>
</feature>
<organism evidence="4 5">
    <name type="scientific">Paragemmobacter kunshanensis</name>
    <dbReference type="NCBI Taxonomy" id="2583234"/>
    <lineage>
        <taxon>Bacteria</taxon>
        <taxon>Pseudomonadati</taxon>
        <taxon>Pseudomonadota</taxon>
        <taxon>Alphaproteobacteria</taxon>
        <taxon>Rhodobacterales</taxon>
        <taxon>Paracoccaceae</taxon>
        <taxon>Paragemmobacter</taxon>
    </lineage>
</organism>
<name>A0A6M1TXU1_9RHOB</name>
<feature type="compositionally biased region" description="Basic and acidic residues" evidence="2">
    <location>
        <begin position="324"/>
        <end position="333"/>
    </location>
</feature>
<evidence type="ECO:0000256" key="2">
    <source>
        <dbReference type="SAM" id="MobiDB-lite"/>
    </source>
</evidence>
<evidence type="ECO:0000313" key="4">
    <source>
        <dbReference type="EMBL" id="NGQ90952.1"/>
    </source>
</evidence>
<gene>
    <name evidence="4" type="primary">zorA</name>
    <name evidence="4" type="ORF">G5V65_08580</name>
</gene>
<dbReference type="Proteomes" id="UP000474758">
    <property type="component" value="Unassembled WGS sequence"/>
</dbReference>
<dbReference type="AlphaFoldDB" id="A0A6M1TXU1"/>
<proteinExistence type="predicted"/>
<evidence type="ECO:0000313" key="5">
    <source>
        <dbReference type="Proteomes" id="UP000474758"/>
    </source>
</evidence>
<dbReference type="NCBIfam" id="NF033914">
    <property type="entry name" value="antiphage_ZorA_1"/>
    <property type="match status" value="1"/>
</dbReference>
<keyword evidence="3" id="KW-0472">Membrane</keyword>
<feature type="transmembrane region" description="Helical" evidence="3">
    <location>
        <begin position="136"/>
        <end position="156"/>
    </location>
</feature>
<dbReference type="Gene3D" id="1.20.120.20">
    <property type="entry name" value="Apolipoprotein"/>
    <property type="match status" value="1"/>
</dbReference>